<dbReference type="PANTHER" id="PTHR43316:SF3">
    <property type="entry name" value="HALOACID DEHALOGENASE, TYPE II (AFU_ORTHOLOGUE AFUA_2G07750)-RELATED"/>
    <property type="match status" value="1"/>
</dbReference>
<dbReference type="InterPro" id="IPR023214">
    <property type="entry name" value="HAD_sf"/>
</dbReference>
<comment type="caution">
    <text evidence="2">The sequence shown here is derived from an EMBL/GenBank/DDBJ whole genome shotgun (WGS) entry which is preliminary data.</text>
</comment>
<name>A0AB74D9W1_9BURK</name>
<dbReference type="Proteomes" id="UP000273734">
    <property type="component" value="Unassembled WGS sequence"/>
</dbReference>
<dbReference type="Gene3D" id="3.40.50.1000">
    <property type="entry name" value="HAD superfamily/HAD-like"/>
    <property type="match status" value="1"/>
</dbReference>
<dbReference type="EMBL" id="QTNY01000005">
    <property type="protein sequence ID" value="RQP80436.1"/>
    <property type="molecule type" value="Genomic_DNA"/>
</dbReference>
<reference evidence="2 3" key="1">
    <citation type="submission" date="2018-08" db="EMBL/GenBank/DDBJ databases">
        <title>Comparative analysis of Burkholderia isolates from Puerto Rico.</title>
        <authorList>
            <person name="Hall C."/>
            <person name="Sahl J."/>
            <person name="Wagner D."/>
        </authorList>
    </citation>
    <scope>NUCLEOTIDE SEQUENCE [LARGE SCALE GENOMIC DNA]</scope>
    <source>
        <strain evidence="2 3">Bp8964</strain>
    </source>
</reference>
<protein>
    <submittedName>
        <fullName evidence="2">HAD family hydrolase</fullName>
    </submittedName>
</protein>
<dbReference type="InterPro" id="IPR051540">
    <property type="entry name" value="S-2-haloacid_dehalogenase"/>
</dbReference>
<sequence length="236" mass="26028">MKLTDFKVLTFDVVGTLIDFERGVLTSVRRLGGPAAKDLTDDQIFEPYMRGRAAFPGRSSRAMADVYRSLAKELGLPDDAQSAAAFQRDVLDWPAFPDSREALQRLRKHFRLVAMTNADRVALSAYAHTLGDPFDDTVCCDETGVAKPDPQFFAYNRGRQAAFGFKFREILHTAQSQYHDIGIATELGYATCWIERRRGQEGFGATPSPGKVTAPTFCYSTLAALADAVEAELAMA</sequence>
<proteinExistence type="predicted"/>
<keyword evidence="1 2" id="KW-0378">Hydrolase</keyword>
<gene>
    <name evidence="2" type="ORF">DF015_09305</name>
</gene>
<evidence type="ECO:0000313" key="3">
    <source>
        <dbReference type="Proteomes" id="UP000273734"/>
    </source>
</evidence>
<dbReference type="InterPro" id="IPR006439">
    <property type="entry name" value="HAD-SF_hydro_IA"/>
</dbReference>
<dbReference type="Gene3D" id="1.10.150.750">
    <property type="match status" value="1"/>
</dbReference>
<dbReference type="NCBIfam" id="TIGR01493">
    <property type="entry name" value="HAD-SF-IA-v2"/>
    <property type="match status" value="1"/>
</dbReference>
<dbReference type="PANTHER" id="PTHR43316">
    <property type="entry name" value="HYDROLASE, HALOACID DELAHOGENASE-RELATED"/>
    <property type="match status" value="1"/>
</dbReference>
<dbReference type="Pfam" id="PF00702">
    <property type="entry name" value="Hydrolase"/>
    <property type="match status" value="1"/>
</dbReference>
<dbReference type="AlphaFoldDB" id="A0AB74D9W1"/>
<evidence type="ECO:0000313" key="2">
    <source>
        <dbReference type="EMBL" id="RQP80436.1"/>
    </source>
</evidence>
<dbReference type="SUPFAM" id="SSF56784">
    <property type="entry name" value="HAD-like"/>
    <property type="match status" value="1"/>
</dbReference>
<accession>A0AB74D9W1</accession>
<organism evidence="2 3">
    <name type="scientific">Burkholderia ubonensis</name>
    <dbReference type="NCBI Taxonomy" id="101571"/>
    <lineage>
        <taxon>Bacteria</taxon>
        <taxon>Pseudomonadati</taxon>
        <taxon>Pseudomonadota</taxon>
        <taxon>Betaproteobacteria</taxon>
        <taxon>Burkholderiales</taxon>
        <taxon>Burkholderiaceae</taxon>
        <taxon>Burkholderia</taxon>
        <taxon>Burkholderia cepacia complex</taxon>
    </lineage>
</organism>
<dbReference type="GO" id="GO:0016787">
    <property type="term" value="F:hydrolase activity"/>
    <property type="evidence" value="ECO:0007669"/>
    <property type="project" value="UniProtKB-KW"/>
</dbReference>
<evidence type="ECO:0000256" key="1">
    <source>
        <dbReference type="ARBA" id="ARBA00022801"/>
    </source>
</evidence>
<dbReference type="InterPro" id="IPR036412">
    <property type="entry name" value="HAD-like_sf"/>
</dbReference>
<dbReference type="RefSeq" id="WP_095403281.1">
    <property type="nucleotide sequence ID" value="NZ_NQMX01000045.1"/>
</dbReference>